<dbReference type="STRING" id="1114924.SAMN05216258_107188"/>
<dbReference type="Proteomes" id="UP000199377">
    <property type="component" value="Unassembled WGS sequence"/>
</dbReference>
<protein>
    <submittedName>
        <fullName evidence="1">Uncharacterized protein</fullName>
    </submittedName>
</protein>
<dbReference type="AlphaFoldDB" id="A0A1I3IRB7"/>
<reference evidence="1 2" key="1">
    <citation type="submission" date="2016-10" db="EMBL/GenBank/DDBJ databases">
        <authorList>
            <person name="de Groot N.N."/>
        </authorList>
    </citation>
    <scope>NUCLEOTIDE SEQUENCE [LARGE SCALE GENOMIC DNA]</scope>
    <source>
        <strain evidence="1 2">CGMCC 1.11030</strain>
    </source>
</reference>
<organism evidence="1 2">
    <name type="scientific">Albimonas pacifica</name>
    <dbReference type="NCBI Taxonomy" id="1114924"/>
    <lineage>
        <taxon>Bacteria</taxon>
        <taxon>Pseudomonadati</taxon>
        <taxon>Pseudomonadota</taxon>
        <taxon>Alphaproteobacteria</taxon>
        <taxon>Rhodobacterales</taxon>
        <taxon>Paracoccaceae</taxon>
        <taxon>Albimonas</taxon>
    </lineage>
</organism>
<dbReference type="RefSeq" id="WP_092861208.1">
    <property type="nucleotide sequence ID" value="NZ_FOQH01000007.1"/>
</dbReference>
<sequence length="88" mass="9307">MQNPFDDRVLALSGPARDYLPVTPNDGAPLEQVAVALYVEVGGRVRFVSEAGAERDVEAPDNGWILCGMRQVKATGTTASGLHALVVV</sequence>
<gene>
    <name evidence="1" type="ORF">SAMN05216258_107188</name>
</gene>
<accession>A0A1I3IRB7</accession>
<name>A0A1I3IRB7_9RHOB</name>
<proteinExistence type="predicted"/>
<evidence type="ECO:0000313" key="1">
    <source>
        <dbReference type="EMBL" id="SFI50514.1"/>
    </source>
</evidence>
<keyword evidence="2" id="KW-1185">Reference proteome</keyword>
<dbReference type="EMBL" id="FOQH01000007">
    <property type="protein sequence ID" value="SFI50514.1"/>
    <property type="molecule type" value="Genomic_DNA"/>
</dbReference>
<evidence type="ECO:0000313" key="2">
    <source>
        <dbReference type="Proteomes" id="UP000199377"/>
    </source>
</evidence>
<dbReference type="OrthoDB" id="7916272at2"/>